<organism evidence="2 3">
    <name type="scientific">Staphylococcus muscae</name>
    <dbReference type="NCBI Taxonomy" id="1294"/>
    <lineage>
        <taxon>Bacteria</taxon>
        <taxon>Bacillati</taxon>
        <taxon>Bacillota</taxon>
        <taxon>Bacilli</taxon>
        <taxon>Bacillales</taxon>
        <taxon>Staphylococcaceae</taxon>
        <taxon>Staphylococcus</taxon>
    </lineage>
</organism>
<evidence type="ECO:0000313" key="3">
    <source>
        <dbReference type="Proteomes" id="UP000243706"/>
    </source>
</evidence>
<dbReference type="Proteomes" id="UP000652995">
    <property type="component" value="Unassembled WGS sequence"/>
</dbReference>
<dbReference type="AlphaFoldDB" id="A0A240BYB5"/>
<name>A0A240BYB5_9STAP</name>
<sequence>MPKIKTKKKVTARELIDSYLDGKIEGGKYINEEDNFVVFSDYSGSKMCQVGKKTNPDELFGEVVIWEKIDENTKLDNLVMVCNWRECLDFFDYDDPISIKEIIRIEGEHAHTIKAFYILQDDMTMQLIWKDGEFVV</sequence>
<reference evidence="1" key="4">
    <citation type="submission" date="2024-05" db="EMBL/GenBank/DDBJ databases">
        <authorList>
            <person name="Sun Q."/>
            <person name="Sedlacek I."/>
        </authorList>
    </citation>
    <scope>NUCLEOTIDE SEQUENCE</scope>
    <source>
        <strain evidence="1">CCM 4175</strain>
    </source>
</reference>
<accession>A0A240BYB5</accession>
<reference evidence="1" key="1">
    <citation type="journal article" date="2014" name="Int. J. Syst. Evol. Microbiol.">
        <title>Complete genome of a new Firmicutes species belonging to the dominant human colonic microbiota ('Ruminococcus bicirculans') reveals two chromosomes and a selective capacity to utilize plant glucans.</title>
        <authorList>
            <consortium name="NISC Comparative Sequencing Program"/>
            <person name="Wegmann U."/>
            <person name="Louis P."/>
            <person name="Goesmann A."/>
            <person name="Henrissat B."/>
            <person name="Duncan S.H."/>
            <person name="Flint H.J."/>
        </authorList>
    </citation>
    <scope>NUCLEOTIDE SEQUENCE</scope>
    <source>
        <strain evidence="1">CCM 4175</strain>
    </source>
</reference>
<dbReference type="EMBL" id="BMCB01000010">
    <property type="protein sequence ID" value="GGA93344.1"/>
    <property type="molecule type" value="Genomic_DNA"/>
</dbReference>
<evidence type="ECO:0000313" key="2">
    <source>
        <dbReference type="EMBL" id="SNW00655.1"/>
    </source>
</evidence>
<evidence type="ECO:0000313" key="1">
    <source>
        <dbReference type="EMBL" id="GGA93344.1"/>
    </source>
</evidence>
<reference evidence="4" key="3">
    <citation type="journal article" date="2019" name="Int. J. Syst. Evol. Microbiol.">
        <title>The Global Catalogue of Microorganisms (GCM) 10K type strain sequencing project: providing services to taxonomists for standard genome sequencing and annotation.</title>
        <authorList>
            <consortium name="The Broad Institute Genomics Platform"/>
            <consortium name="The Broad Institute Genome Sequencing Center for Infectious Disease"/>
            <person name="Wu L."/>
            <person name="Ma J."/>
        </authorList>
    </citation>
    <scope>NUCLEOTIDE SEQUENCE [LARGE SCALE GENOMIC DNA]</scope>
    <source>
        <strain evidence="4">CCM 4175</strain>
    </source>
</reference>
<reference evidence="2 3" key="2">
    <citation type="submission" date="2017-06" db="EMBL/GenBank/DDBJ databases">
        <authorList>
            <consortium name="Pathogen Informatics"/>
        </authorList>
    </citation>
    <scope>NUCLEOTIDE SEQUENCE [LARGE SCALE GENOMIC DNA]</scope>
    <source>
        <strain evidence="2 3">NCTC13833</strain>
    </source>
</reference>
<dbReference type="RefSeq" id="WP_095115742.1">
    <property type="nucleotide sequence ID" value="NZ_BMCB01000010.1"/>
</dbReference>
<gene>
    <name evidence="1" type="ORF">GCM10007183_16920</name>
    <name evidence="2" type="ORF">SAMEA4412661_00503</name>
</gene>
<dbReference type="EMBL" id="LT906464">
    <property type="protein sequence ID" value="SNW00655.1"/>
    <property type="molecule type" value="Genomic_DNA"/>
</dbReference>
<keyword evidence="4" id="KW-1185">Reference proteome</keyword>
<protein>
    <submittedName>
        <fullName evidence="2">Putative phage PVL protein</fullName>
    </submittedName>
</protein>
<proteinExistence type="predicted"/>
<dbReference type="Proteomes" id="UP000243706">
    <property type="component" value="Chromosome 1"/>
</dbReference>
<evidence type="ECO:0000313" key="4">
    <source>
        <dbReference type="Proteomes" id="UP000652995"/>
    </source>
</evidence>
<dbReference type="KEGG" id="smus:C7J88_09615"/>